<dbReference type="STRING" id="1049789.LEP1GSC050_0525"/>
<feature type="transmembrane region" description="Helical" evidence="1">
    <location>
        <begin position="30"/>
        <end position="54"/>
    </location>
</feature>
<evidence type="ECO:0000256" key="1">
    <source>
        <dbReference type="SAM" id="Phobius"/>
    </source>
</evidence>
<dbReference type="AlphaFoldDB" id="T0FGD0"/>
<evidence type="ECO:0000313" key="3">
    <source>
        <dbReference type="Proteomes" id="UP000015454"/>
    </source>
</evidence>
<dbReference type="RefSeq" id="WP_010568229.1">
    <property type="nucleotide sequence ID" value="NZ_AHMO02000007.1"/>
</dbReference>
<name>T0FGD0_9LEPT</name>
<proteinExistence type="predicted"/>
<keyword evidence="1" id="KW-0472">Membrane</keyword>
<evidence type="ECO:0000313" key="2">
    <source>
        <dbReference type="EMBL" id="EQA46647.1"/>
    </source>
</evidence>
<keyword evidence="3" id="KW-1185">Reference proteome</keyword>
<protein>
    <submittedName>
        <fullName evidence="2">Uncharacterized protein</fullName>
    </submittedName>
</protein>
<dbReference type="Proteomes" id="UP000015454">
    <property type="component" value="Unassembled WGS sequence"/>
</dbReference>
<gene>
    <name evidence="2" type="ORF">LEP1GSC050_0525</name>
</gene>
<reference evidence="2" key="1">
    <citation type="submission" date="2013-05" db="EMBL/GenBank/DDBJ databases">
        <authorList>
            <person name="Harkins D.M."/>
            <person name="Durkin A.S."/>
            <person name="Brinkac L.M."/>
            <person name="Haft D.H."/>
            <person name="Selengut J.D."/>
            <person name="Sanka R."/>
            <person name="DePew J."/>
            <person name="Purushe J."/>
            <person name="Hartskeerl R.A."/>
            <person name="Ahmed A."/>
            <person name="van der Linden H."/>
            <person name="Goris M.G.A."/>
            <person name="Vinetz J.M."/>
            <person name="Sutton G.G."/>
            <person name="Nierman W.C."/>
            <person name="Fouts D.E."/>
        </authorList>
    </citation>
    <scope>NUCLEOTIDE SEQUENCE [LARGE SCALE GENOMIC DNA]</scope>
    <source>
        <strain evidence="2">5399</strain>
    </source>
</reference>
<sequence>MAEKEIGLLEQIVKPVLTRILDWIAKGDHWLAYIFLLVTVGFVLAIGFLIGWIITKRKTAAEIKLLQEDIKSKKLTGLEKLKSSRNKYLEDSNLFQIALGELVEATTQQNEVSLGSKWDETRNFFFNHFVNSFEEYIEYCEVLNEGNGYKIQDFIFDEIIPFLDMMKAFKNTMNIPTILEKANRASIEINAATLNTTLKYANRNISKFRIPTLLKLMKLKKSILN</sequence>
<comment type="caution">
    <text evidence="2">The sequence shown here is derived from an EMBL/GenBank/DDBJ whole genome shotgun (WGS) entry which is preliminary data.</text>
</comment>
<keyword evidence="1" id="KW-0812">Transmembrane</keyword>
<accession>T0FGD0</accession>
<organism evidence="2 3">
    <name type="scientific">Leptospira broomii serovar Hurstbridge str. 5399</name>
    <dbReference type="NCBI Taxonomy" id="1049789"/>
    <lineage>
        <taxon>Bacteria</taxon>
        <taxon>Pseudomonadati</taxon>
        <taxon>Spirochaetota</taxon>
        <taxon>Spirochaetia</taxon>
        <taxon>Leptospirales</taxon>
        <taxon>Leptospiraceae</taxon>
        <taxon>Leptospira</taxon>
    </lineage>
</organism>
<keyword evidence="1" id="KW-1133">Transmembrane helix</keyword>
<dbReference type="EMBL" id="AHMO02000007">
    <property type="protein sequence ID" value="EQA46647.1"/>
    <property type="molecule type" value="Genomic_DNA"/>
</dbReference>